<reference evidence="1 2" key="1">
    <citation type="submission" date="2023-07" db="EMBL/GenBank/DDBJ databases">
        <title>Genomic Encyclopedia of Type Strains, Phase IV (KMG-IV): sequencing the most valuable type-strain genomes for metagenomic binning, comparative biology and taxonomic classification.</title>
        <authorList>
            <person name="Goeker M."/>
        </authorList>
    </citation>
    <scope>NUCLEOTIDE SEQUENCE [LARGE SCALE GENOMIC DNA]</scope>
    <source>
        <strain evidence="1 2">DSM 17723</strain>
    </source>
</reference>
<accession>A0ABT9Z633</accession>
<organism evidence="1 2">
    <name type="scientific">Metabacillus niabensis</name>
    <dbReference type="NCBI Taxonomy" id="324854"/>
    <lineage>
        <taxon>Bacteria</taxon>
        <taxon>Bacillati</taxon>
        <taxon>Bacillota</taxon>
        <taxon>Bacilli</taxon>
        <taxon>Bacillales</taxon>
        <taxon>Bacillaceae</taxon>
        <taxon>Metabacillus</taxon>
    </lineage>
</organism>
<name>A0ABT9Z633_9BACI</name>
<dbReference type="EMBL" id="JAUSTZ010000011">
    <property type="protein sequence ID" value="MDQ0227713.1"/>
    <property type="molecule type" value="Genomic_DNA"/>
</dbReference>
<dbReference type="Proteomes" id="UP001232245">
    <property type="component" value="Unassembled WGS sequence"/>
</dbReference>
<dbReference type="SUPFAM" id="SSF48208">
    <property type="entry name" value="Six-hairpin glycosidases"/>
    <property type="match status" value="1"/>
</dbReference>
<proteinExistence type="predicted"/>
<sequence>MKIKNWEDIKESSFAIEFKEDKYIRSISHNDDPYKMNWVEGTQLWGTIKAPKGIDTTVIRSLTERHTLKEVYKFTNNTEFDIFSKQGDTSIYTTFNDDYDSADICTVNKCHAHIWCGGEVSYVMGLRMGGEAPHLGLILTKGSIISYSVERDLSLISNDRGDFLLHVAPFQLAPGESYIIEWELFWHKGKKDFYNILLTYPNYIHIQAENYTVFEHEEINVDITFHKNLINHEVYISRDGKPIEFKKEKNMVKIREDNLLPGEYCYSVRIGGVTTEAKILVLPDIKKLTQSRAEFIVNKQQYHKSNSHLDGAYLIYDNEDHQIYYSHYHDHNGGRERFGMGVLLARFLRNNENVQMEESLKKYINYIKRELYDEETGMVFNDIKRNNDIHRLYNYSWLAVLFKELYLTWKSEEFLRDMSKVLLAYYKQGGANFYPIEMPMFEMLTLLEEAKLNTERQKIFSYFKEHVNTINRYGIRYPKSEVNFEQSIVAPAANLLLEMYKLTDDHKFLNEAKKHVEILELFNGLQPDYHLYETAIRHWDGYWFGKNRLYGDTFPHYWSAYTGRVYQNLAEITNDSEYYKKAEASLRGVLNLFSPDGSASCAKITPYTVNGIKGGFYDPWSNDQDWGLYFMFDYVDY</sequence>
<dbReference type="InterPro" id="IPR008928">
    <property type="entry name" value="6-hairpin_glycosidase_sf"/>
</dbReference>
<dbReference type="RefSeq" id="WP_174881426.1">
    <property type="nucleotide sequence ID" value="NZ_CADEPK010000354.1"/>
</dbReference>
<evidence type="ECO:0000313" key="1">
    <source>
        <dbReference type="EMBL" id="MDQ0227713.1"/>
    </source>
</evidence>
<evidence type="ECO:0008006" key="3">
    <source>
        <dbReference type="Google" id="ProtNLM"/>
    </source>
</evidence>
<comment type="caution">
    <text evidence="1">The sequence shown here is derived from an EMBL/GenBank/DDBJ whole genome shotgun (WGS) entry which is preliminary data.</text>
</comment>
<gene>
    <name evidence="1" type="ORF">J2S02_004060</name>
</gene>
<keyword evidence="2" id="KW-1185">Reference proteome</keyword>
<protein>
    <recommendedName>
        <fullName evidence="3">Six-hairpin glycosidase</fullName>
    </recommendedName>
</protein>
<dbReference type="Gene3D" id="1.50.10.20">
    <property type="match status" value="1"/>
</dbReference>
<evidence type="ECO:0000313" key="2">
    <source>
        <dbReference type="Proteomes" id="UP001232245"/>
    </source>
</evidence>